<keyword evidence="8" id="KW-1185">Reference proteome</keyword>
<sequence>MASTASEMAALRAITFRLSSTSTSQLPQHAPAIATLLSSCRTLLSSPQISGSKSASETSVAVHKYRTLISTLLQDRSIQGRWTAIVLVKATLEIGGWETLQKSLPWVRGLLGILSKPDPPSSKKLCIITLTRIFVLTREYPTLVREITTPSLPSFVQSCLQTISSKPSADILRVVLESFNQLLPRHPTIFRSYLKQLQPLLAELVAPTPSTKLGREQLLVPSSCVSLDVSESAQRLFVQLPCCATKGASSEEWEKALKSSISSVHQAADKVYRAVVEDWKPNAGAAVKINGRTLDDEVLDLDASDMSLPPWSGLYAGGERIIGLLRLIKEFLATPTSNGVCLRAAAIMDLLTRIFSVTIPSSSATKDIQNSVKFNSQVSQVERENLWAILPYIHATAIEVLIAFTDRFEETVSIFDIAILDQLVWLFGSEKQSIQIRTAVYLVVTRILEFSGRALSKATVDQLAKLIRTCCDDLLPQAQAVPISQSKTNGTSQQQSSTNADTFLTTSTDVKNPSALYIGLKQAAHDFLPVLFANIPAQHLSDSLRTKMDRTAILVQHKDAMIASVLNPPPTKKFGKPAASILPLMARSISGEQDVEALLRPRMPIITIGAKRSELDDADEMEDEDEEANRNEDEEANSEAEAIGDIEMEEERFVGEELDTILETAAVSKETSVDQRTADVSIGRDNHDQGPGASNKRPQLEEDSTSYVKRMKTDMDNQEAIAVPPIIPATTAIPSHTENSNQHTVLPAIVATPILASQTTAFPATVAEGSDNEDDDFGELVLGQDTDEESE</sequence>
<comment type="similarity">
    <text evidence="2">Belongs to the RIX1/PELP1 family.</text>
</comment>
<dbReference type="AlphaFoldDB" id="A0A1Y2A584"/>
<reference evidence="7 8" key="1">
    <citation type="submission" date="2016-07" db="EMBL/GenBank/DDBJ databases">
        <title>Pervasive Adenine N6-methylation of Active Genes in Fungi.</title>
        <authorList>
            <consortium name="DOE Joint Genome Institute"/>
            <person name="Mondo S.J."/>
            <person name="Dannebaum R.O."/>
            <person name="Kuo R.C."/>
            <person name="Labutti K."/>
            <person name="Haridas S."/>
            <person name="Kuo A."/>
            <person name="Salamov A."/>
            <person name="Ahrendt S.R."/>
            <person name="Lipzen A."/>
            <person name="Sullivan W."/>
            <person name="Andreopoulos W.B."/>
            <person name="Clum A."/>
            <person name="Lindquist E."/>
            <person name="Daum C."/>
            <person name="Ramamoorthy G.K."/>
            <person name="Gryganskyi A."/>
            <person name="Culley D."/>
            <person name="Magnuson J.K."/>
            <person name="James T.Y."/>
            <person name="O'Malley M.A."/>
            <person name="Stajich J.E."/>
            <person name="Spatafora J.W."/>
            <person name="Visel A."/>
            <person name="Grigoriev I.V."/>
        </authorList>
    </citation>
    <scope>NUCLEOTIDE SEQUENCE [LARGE SCALE GENOMIC DNA]</scope>
    <source>
        <strain evidence="7 8">CBS 115471</strain>
    </source>
</reference>
<comment type="caution">
    <text evidence="7">The sequence shown here is derived from an EMBL/GenBank/DDBJ whole genome shotgun (WGS) entry which is preliminary data.</text>
</comment>
<accession>A0A1Y2A584</accession>
<evidence type="ECO:0000256" key="4">
    <source>
        <dbReference type="ARBA" id="ARBA00023242"/>
    </source>
</evidence>
<evidence type="ECO:0000313" key="8">
    <source>
        <dbReference type="Proteomes" id="UP000193144"/>
    </source>
</evidence>
<evidence type="ECO:0000256" key="2">
    <source>
        <dbReference type="ARBA" id="ARBA00010511"/>
    </source>
</evidence>
<dbReference type="OrthoDB" id="20900at2759"/>
<feature type="region of interest" description="Disordered" evidence="5">
    <location>
        <begin position="767"/>
        <end position="791"/>
    </location>
</feature>
<feature type="region of interest" description="Disordered" evidence="5">
    <location>
        <begin position="610"/>
        <end position="645"/>
    </location>
</feature>
<dbReference type="STRING" id="1231657.A0A1Y2A584"/>
<dbReference type="GO" id="GO:0006364">
    <property type="term" value="P:rRNA processing"/>
    <property type="evidence" value="ECO:0007669"/>
    <property type="project" value="TreeGrafter"/>
</dbReference>
<keyword evidence="4" id="KW-0539">Nucleus</keyword>
<feature type="region of interest" description="Disordered" evidence="5">
    <location>
        <begin position="665"/>
        <end position="705"/>
    </location>
</feature>
<dbReference type="Proteomes" id="UP000193144">
    <property type="component" value="Unassembled WGS sequence"/>
</dbReference>
<dbReference type="SUPFAM" id="SSF48371">
    <property type="entry name" value="ARM repeat"/>
    <property type="match status" value="1"/>
</dbReference>
<feature type="compositionally biased region" description="Basic and acidic residues" evidence="5">
    <location>
        <begin position="671"/>
        <end position="688"/>
    </location>
</feature>
<evidence type="ECO:0000256" key="1">
    <source>
        <dbReference type="ARBA" id="ARBA00004123"/>
    </source>
</evidence>
<evidence type="ECO:0000313" key="7">
    <source>
        <dbReference type="EMBL" id="ORY17679.1"/>
    </source>
</evidence>
<dbReference type="Pfam" id="PF08167">
    <property type="entry name" value="RIX1"/>
    <property type="match status" value="1"/>
</dbReference>
<dbReference type="EMBL" id="MCFA01000011">
    <property type="protein sequence ID" value="ORY17679.1"/>
    <property type="molecule type" value="Genomic_DNA"/>
</dbReference>
<protein>
    <recommendedName>
        <fullName evidence="3">Pre-rRNA-processing protein RIX1</fullName>
    </recommendedName>
</protein>
<comment type="subcellular location">
    <subcellularLocation>
        <location evidence="1">Nucleus</location>
    </subcellularLocation>
</comment>
<dbReference type="GO" id="GO:0005634">
    <property type="term" value="C:nucleus"/>
    <property type="evidence" value="ECO:0007669"/>
    <property type="project" value="UniProtKB-SubCell"/>
</dbReference>
<gene>
    <name evidence="7" type="ORF">BCR34DRAFT_474560</name>
</gene>
<dbReference type="InterPro" id="IPR016024">
    <property type="entry name" value="ARM-type_fold"/>
</dbReference>
<proteinExistence type="inferred from homology"/>
<evidence type="ECO:0000259" key="6">
    <source>
        <dbReference type="Pfam" id="PF08167"/>
    </source>
</evidence>
<dbReference type="PANTHER" id="PTHR34105">
    <property type="entry name" value="PROLINE-, GLUTAMIC ACID- AND LEUCINE-RICH PROTEIN 1"/>
    <property type="match status" value="1"/>
</dbReference>
<dbReference type="PANTHER" id="PTHR34105:SF1">
    <property type="entry name" value="PROLINE-, GLUTAMIC ACID- AND LEUCINE-RICH PROTEIN 1"/>
    <property type="match status" value="1"/>
</dbReference>
<organism evidence="7 8">
    <name type="scientific">Clohesyomyces aquaticus</name>
    <dbReference type="NCBI Taxonomy" id="1231657"/>
    <lineage>
        <taxon>Eukaryota</taxon>
        <taxon>Fungi</taxon>
        <taxon>Dikarya</taxon>
        <taxon>Ascomycota</taxon>
        <taxon>Pezizomycotina</taxon>
        <taxon>Dothideomycetes</taxon>
        <taxon>Pleosporomycetidae</taxon>
        <taxon>Pleosporales</taxon>
        <taxon>Lindgomycetaceae</taxon>
        <taxon>Clohesyomyces</taxon>
    </lineage>
</organism>
<evidence type="ECO:0000256" key="5">
    <source>
        <dbReference type="SAM" id="MobiDB-lite"/>
    </source>
</evidence>
<feature type="domain" description="Pre-rRNA-processing protein RIX1 N-terminal" evidence="6">
    <location>
        <begin position="11"/>
        <end position="210"/>
    </location>
</feature>
<name>A0A1Y2A584_9PLEO</name>
<dbReference type="InterPro" id="IPR012583">
    <property type="entry name" value="RIX1_N"/>
</dbReference>
<feature type="compositionally biased region" description="Acidic residues" evidence="5">
    <location>
        <begin position="616"/>
        <end position="645"/>
    </location>
</feature>
<evidence type="ECO:0000256" key="3">
    <source>
        <dbReference type="ARBA" id="ARBA00021502"/>
    </source>
</evidence>